<accession>K0YPD5</accession>
<feature type="non-terminal residue" evidence="2">
    <location>
        <position position="108"/>
    </location>
</feature>
<proteinExistence type="predicted"/>
<gene>
    <name evidence="2" type="ORF">HMPREF9240_01838</name>
</gene>
<dbReference type="HOGENOM" id="CLU_2215309_0_0_11"/>
<evidence type="ECO:0000313" key="3">
    <source>
        <dbReference type="Proteomes" id="UP000006075"/>
    </source>
</evidence>
<evidence type="ECO:0000256" key="1">
    <source>
        <dbReference type="SAM" id="MobiDB-lite"/>
    </source>
</evidence>
<name>K0YPD5_9ACTO</name>
<dbReference type="RefSeq" id="WP_004808271.1">
    <property type="nucleotide sequence ID" value="NZ_JH815217.1"/>
</dbReference>
<feature type="region of interest" description="Disordered" evidence="1">
    <location>
        <begin position="1"/>
        <end position="31"/>
    </location>
</feature>
<organism evidence="2 3">
    <name type="scientific">Winkia neuii BV029A5</name>
    <dbReference type="NCBI Taxonomy" id="888439"/>
    <lineage>
        <taxon>Bacteria</taxon>
        <taxon>Bacillati</taxon>
        <taxon>Actinomycetota</taxon>
        <taxon>Actinomycetes</taxon>
        <taxon>Actinomycetales</taxon>
        <taxon>Actinomycetaceae</taxon>
        <taxon>Winkia</taxon>
    </lineage>
</organism>
<dbReference type="AlphaFoldDB" id="K0YPD5"/>
<protein>
    <submittedName>
        <fullName evidence="2">Uncharacterized protein</fullName>
    </submittedName>
</protein>
<reference evidence="2 3" key="1">
    <citation type="submission" date="2012-07" db="EMBL/GenBank/DDBJ databases">
        <title>The Genome Sequence of Actinomyces neuii subsp. anitratus BVS029A5.</title>
        <authorList>
            <consortium name="The Broad Institute Genome Sequencing Platform"/>
            <person name="Earl A."/>
            <person name="Ward D."/>
            <person name="Feldgarden M."/>
            <person name="Gevers D."/>
            <person name="Saerens B."/>
            <person name="Vaneechoutte M."/>
            <person name="Walker B."/>
            <person name="Young S.K."/>
            <person name="Zeng Q."/>
            <person name="Gargeya S."/>
            <person name="Fitzgerald M."/>
            <person name="Haas B."/>
            <person name="Abouelleil A."/>
            <person name="Alvarado L."/>
            <person name="Arachchi H.M."/>
            <person name="Berlin A."/>
            <person name="Chapman S.B."/>
            <person name="Goldberg J."/>
            <person name="Griggs A."/>
            <person name="Gujja S."/>
            <person name="Hansen M."/>
            <person name="Howarth C."/>
            <person name="Imamovic A."/>
            <person name="Larimer J."/>
            <person name="McCowen C."/>
            <person name="Montmayeur A."/>
            <person name="Murphy C."/>
            <person name="Neiman D."/>
            <person name="Pearson M."/>
            <person name="Priest M."/>
            <person name="Roberts A."/>
            <person name="Saif S."/>
            <person name="Shea T."/>
            <person name="Sisk P."/>
            <person name="Sykes S."/>
            <person name="Wortman J."/>
            <person name="Nusbaum C."/>
            <person name="Birren B."/>
        </authorList>
    </citation>
    <scope>NUCLEOTIDE SEQUENCE [LARGE SCALE GENOMIC DNA]</scope>
    <source>
        <strain evidence="2 3">BVS029A5</strain>
    </source>
</reference>
<keyword evidence="3" id="KW-1185">Reference proteome</keyword>
<feature type="compositionally biased region" description="Polar residues" evidence="1">
    <location>
        <begin position="7"/>
        <end position="31"/>
    </location>
</feature>
<sequence>MAVNTKDYATNSKPKSNKAKQSVQDATNQSKQAKLSILDTKTIAAFTTDLNMLIAIVPQAEQTEQDKPTNDNEHDKETKVFHFVYSFVVRTRKQFLQSRIFYSRLRPP</sequence>
<evidence type="ECO:0000313" key="2">
    <source>
        <dbReference type="EMBL" id="EJZ85351.1"/>
    </source>
</evidence>
<dbReference type="Proteomes" id="UP000006075">
    <property type="component" value="Unassembled WGS sequence"/>
</dbReference>
<dbReference type="EMBL" id="AGWP01000009">
    <property type="protein sequence ID" value="EJZ85351.1"/>
    <property type="molecule type" value="Genomic_DNA"/>
</dbReference>
<comment type="caution">
    <text evidence="2">The sequence shown here is derived from an EMBL/GenBank/DDBJ whole genome shotgun (WGS) entry which is preliminary data.</text>
</comment>